<keyword evidence="3 5" id="KW-0067">ATP-binding</keyword>
<sequence length="287" mass="32814">MTAIQLKNVSKTQGSFQLKNIDLNIERGFITGLIGENGAGKTSLIHLILGLKKPDAGDISLFGDHAVEAHREALLNRIGFVFSEDRFPEKMTVPQLKKILKRFYEDFNAPQFEHYIRKFKIREKQKFKNYSTGERMKLSIAIALSHNAELLVLDEPTSNLDPNFRIEFLEILQALMEDENMTILFSTHITSDLDSIADYIVMIDEGKIVFHEEKDLLLEKYKKLKGPVEILDAQTEDLLTGIKKTAVGFEAISDEHRALEELYGSQILTEQLRIDELMHHLKKGKDV</sequence>
<evidence type="ECO:0000313" key="5">
    <source>
        <dbReference type="EMBL" id="SOC40594.1"/>
    </source>
</evidence>
<dbReference type="InterPro" id="IPR003439">
    <property type="entry name" value="ABC_transporter-like_ATP-bd"/>
</dbReference>
<dbReference type="Pfam" id="PF00005">
    <property type="entry name" value="ABC_tran"/>
    <property type="match status" value="1"/>
</dbReference>
<dbReference type="SUPFAM" id="SSF52540">
    <property type="entry name" value="P-loop containing nucleoside triphosphate hydrolases"/>
    <property type="match status" value="1"/>
</dbReference>
<dbReference type="InterPro" id="IPR051782">
    <property type="entry name" value="ABC_Transporter_VariousFunc"/>
</dbReference>
<evidence type="ECO:0000259" key="4">
    <source>
        <dbReference type="PROSITE" id="PS50893"/>
    </source>
</evidence>
<dbReference type="Gene3D" id="3.40.50.300">
    <property type="entry name" value="P-loop containing nucleotide triphosphate hydrolases"/>
    <property type="match status" value="1"/>
</dbReference>
<proteinExistence type="predicted"/>
<keyword evidence="1" id="KW-0813">Transport</keyword>
<dbReference type="InterPro" id="IPR027417">
    <property type="entry name" value="P-loop_NTPase"/>
</dbReference>
<name>A0A285UF77_9STAP</name>
<dbReference type="InterPro" id="IPR003593">
    <property type="entry name" value="AAA+_ATPase"/>
</dbReference>
<dbReference type="EMBL" id="OBQF01000002">
    <property type="protein sequence ID" value="SOC40594.1"/>
    <property type="molecule type" value="Genomic_DNA"/>
</dbReference>
<organism evidence="5 6">
    <name type="scientific">Salinicoccus kekensis</name>
    <dbReference type="NCBI Taxonomy" id="714307"/>
    <lineage>
        <taxon>Bacteria</taxon>
        <taxon>Bacillati</taxon>
        <taxon>Bacillota</taxon>
        <taxon>Bacilli</taxon>
        <taxon>Bacillales</taxon>
        <taxon>Staphylococcaceae</taxon>
        <taxon>Salinicoccus</taxon>
    </lineage>
</organism>
<dbReference type="GO" id="GO:0005524">
    <property type="term" value="F:ATP binding"/>
    <property type="evidence" value="ECO:0007669"/>
    <property type="project" value="UniProtKB-KW"/>
</dbReference>
<evidence type="ECO:0000313" key="6">
    <source>
        <dbReference type="Proteomes" id="UP000219412"/>
    </source>
</evidence>
<evidence type="ECO:0000256" key="1">
    <source>
        <dbReference type="ARBA" id="ARBA00022448"/>
    </source>
</evidence>
<dbReference type="CDD" id="cd03230">
    <property type="entry name" value="ABC_DR_subfamily_A"/>
    <property type="match status" value="1"/>
</dbReference>
<dbReference type="PROSITE" id="PS50893">
    <property type="entry name" value="ABC_TRANSPORTER_2"/>
    <property type="match status" value="1"/>
</dbReference>
<feature type="domain" description="ABC transporter" evidence="4">
    <location>
        <begin position="4"/>
        <end position="230"/>
    </location>
</feature>
<protein>
    <submittedName>
        <fullName evidence="5">ABC-2 type transport system ATP-binding protein</fullName>
    </submittedName>
</protein>
<accession>A0A285UF77</accession>
<dbReference type="Proteomes" id="UP000219412">
    <property type="component" value="Unassembled WGS sequence"/>
</dbReference>
<gene>
    <name evidence="5" type="ORF">SAMN05878391_1017</name>
</gene>
<evidence type="ECO:0000256" key="2">
    <source>
        <dbReference type="ARBA" id="ARBA00022741"/>
    </source>
</evidence>
<dbReference type="RefSeq" id="WP_097039798.1">
    <property type="nucleotide sequence ID" value="NZ_OBQF01000002.1"/>
</dbReference>
<dbReference type="GO" id="GO:0016887">
    <property type="term" value="F:ATP hydrolysis activity"/>
    <property type="evidence" value="ECO:0007669"/>
    <property type="project" value="InterPro"/>
</dbReference>
<keyword evidence="2" id="KW-0547">Nucleotide-binding</keyword>
<reference evidence="6" key="1">
    <citation type="submission" date="2017-08" db="EMBL/GenBank/DDBJ databases">
        <authorList>
            <person name="Varghese N."/>
            <person name="Submissions S."/>
        </authorList>
    </citation>
    <scope>NUCLEOTIDE SEQUENCE [LARGE SCALE GENOMIC DNA]</scope>
    <source>
        <strain evidence="6">DSM 23173</strain>
    </source>
</reference>
<dbReference type="AlphaFoldDB" id="A0A285UF77"/>
<evidence type="ECO:0000256" key="3">
    <source>
        <dbReference type="ARBA" id="ARBA00022840"/>
    </source>
</evidence>
<keyword evidence="6" id="KW-1185">Reference proteome</keyword>
<dbReference type="PANTHER" id="PTHR42939">
    <property type="entry name" value="ABC TRANSPORTER ATP-BINDING PROTEIN ALBC-RELATED"/>
    <property type="match status" value="1"/>
</dbReference>
<dbReference type="SMART" id="SM00382">
    <property type="entry name" value="AAA"/>
    <property type="match status" value="1"/>
</dbReference>
<dbReference type="OrthoDB" id="9804819at2"/>
<dbReference type="PANTHER" id="PTHR42939:SF3">
    <property type="entry name" value="ABC TRANSPORTER ATP-BINDING COMPONENT"/>
    <property type="match status" value="1"/>
</dbReference>